<feature type="signal peptide" evidence="1">
    <location>
        <begin position="1"/>
        <end position="27"/>
    </location>
</feature>
<organism evidence="2 3">
    <name type="scientific">Collinsella aerofaciens (strain ATCC 25986 / DSM 3979 / JCM 10188 / KCTC 3647 / NCTC 11838 / VPI 1003)</name>
    <dbReference type="NCBI Taxonomy" id="411903"/>
    <lineage>
        <taxon>Bacteria</taxon>
        <taxon>Bacillati</taxon>
        <taxon>Actinomycetota</taxon>
        <taxon>Coriobacteriia</taxon>
        <taxon>Coriobacteriales</taxon>
        <taxon>Coriobacteriaceae</taxon>
        <taxon>Collinsella</taxon>
    </lineage>
</organism>
<name>A4ED23_COLAA</name>
<comment type="caution">
    <text evidence="2">The sequence shown here is derived from an EMBL/GenBank/DDBJ whole genome shotgun (WGS) entry which is preliminary data.</text>
</comment>
<evidence type="ECO:0008006" key="4">
    <source>
        <dbReference type="Google" id="ProtNLM"/>
    </source>
</evidence>
<feature type="chain" id="PRO_5002668047" description="DUF5067 domain-containing protein" evidence="1">
    <location>
        <begin position="28"/>
        <end position="285"/>
    </location>
</feature>
<accession>A4ED23</accession>
<dbReference type="Proteomes" id="UP000002979">
    <property type="component" value="Unassembled WGS sequence"/>
</dbReference>
<reference evidence="2 3" key="1">
    <citation type="submission" date="2007-01" db="EMBL/GenBank/DDBJ databases">
        <title>Draft genome sequence of Collinsella aerofaciens (ATCC 25986).</title>
        <authorList>
            <person name="Sudarsanam P."/>
            <person name="Ley R."/>
            <person name="Guruge J."/>
            <person name="Turnbaugh P.J."/>
            <person name="Mahowald M."/>
            <person name="Liep D."/>
            <person name="Gordon J."/>
        </authorList>
    </citation>
    <scope>NUCLEOTIDE SEQUENCE [LARGE SCALE GENOMIC DNA]</scope>
    <source>
        <strain evidence="3">ATCC 25986 / DSM 3979 / JCM 10188 / KCTC 3647 / NCTC 11838 / VPI 1003</strain>
    </source>
</reference>
<dbReference type="EMBL" id="AAVN02000016">
    <property type="protein sequence ID" value="EBA38510.1"/>
    <property type="molecule type" value="Genomic_DNA"/>
</dbReference>
<protein>
    <recommendedName>
        <fullName evidence="4">DUF5067 domain-containing protein</fullName>
    </recommendedName>
</protein>
<evidence type="ECO:0000313" key="3">
    <source>
        <dbReference type="Proteomes" id="UP000002979"/>
    </source>
</evidence>
<dbReference type="AlphaFoldDB" id="A4ED23"/>
<dbReference type="PROSITE" id="PS51257">
    <property type="entry name" value="PROKAR_LIPOPROTEIN"/>
    <property type="match status" value="1"/>
</dbReference>
<keyword evidence="1" id="KW-0732">Signal</keyword>
<evidence type="ECO:0000313" key="2">
    <source>
        <dbReference type="EMBL" id="EBA38510.1"/>
    </source>
</evidence>
<gene>
    <name evidence="2" type="ORF">COLAER_02363</name>
</gene>
<reference evidence="2 3" key="2">
    <citation type="submission" date="2007-04" db="EMBL/GenBank/DDBJ databases">
        <authorList>
            <person name="Fulton L."/>
            <person name="Clifton S."/>
            <person name="Fulton B."/>
            <person name="Xu J."/>
            <person name="Minx P."/>
            <person name="Mardis E.R."/>
            <person name="Wilson R.K."/>
        </authorList>
    </citation>
    <scope>NUCLEOTIDE SEQUENCE [LARGE SCALE GENOMIC DNA]</scope>
    <source>
        <strain evidence="3">ATCC 25986 / DSM 3979 / JCM 10188 / KCTC 3647 / NCTC 11838 / VPI 1003</strain>
    </source>
</reference>
<evidence type="ECO:0000256" key="1">
    <source>
        <dbReference type="SAM" id="SignalP"/>
    </source>
</evidence>
<proteinExistence type="predicted"/>
<sequence>MKEDTMKTTFKKSVLAFLTCVLALAFALTGCSGGGKDPKANFVGSWQYSGGTLDGEELTDEYMDMLKEWGLNCVLILDEDGTGVLDMFLEVADLKWEAKDATTVTITAEDESHDLKLKDDKLVLEVEGDKLIFTKSDKDLSGTVKKDREAAEKEEEVDEAVEDDDVQSVEISPAVTVADDDLCTITITEKFKDDWGDIGFVVNITNKSDKDLTFYAPSGKTNVNGTMKEPWFSANLMPGTSATEEFTFSSGELDSLDDLVNTTIGIDAYLTDSYEDVASYSATIA</sequence>